<name>A0A4Q2DVD5_9AGAR</name>
<feature type="compositionally biased region" description="Basic and acidic residues" evidence="1">
    <location>
        <begin position="128"/>
        <end position="149"/>
    </location>
</feature>
<evidence type="ECO:0000313" key="3">
    <source>
        <dbReference type="Proteomes" id="UP000290288"/>
    </source>
</evidence>
<organism evidence="2 3">
    <name type="scientific">Candolleomyces aberdarensis</name>
    <dbReference type="NCBI Taxonomy" id="2316362"/>
    <lineage>
        <taxon>Eukaryota</taxon>
        <taxon>Fungi</taxon>
        <taxon>Dikarya</taxon>
        <taxon>Basidiomycota</taxon>
        <taxon>Agaricomycotina</taxon>
        <taxon>Agaricomycetes</taxon>
        <taxon>Agaricomycetidae</taxon>
        <taxon>Agaricales</taxon>
        <taxon>Agaricineae</taxon>
        <taxon>Psathyrellaceae</taxon>
        <taxon>Candolleomyces</taxon>
    </lineage>
</organism>
<accession>A0A4Q2DVD5</accession>
<feature type="compositionally biased region" description="Basic and acidic residues" evidence="1">
    <location>
        <begin position="379"/>
        <end position="388"/>
    </location>
</feature>
<keyword evidence="3" id="KW-1185">Reference proteome</keyword>
<feature type="compositionally biased region" description="Basic and acidic residues" evidence="1">
    <location>
        <begin position="159"/>
        <end position="174"/>
    </location>
</feature>
<feature type="compositionally biased region" description="Basic and acidic residues" evidence="1">
    <location>
        <begin position="255"/>
        <end position="267"/>
    </location>
</feature>
<reference evidence="2 3" key="1">
    <citation type="submission" date="2019-01" db="EMBL/GenBank/DDBJ databases">
        <title>Draft genome sequence of Psathyrella aberdarensis IHI B618.</title>
        <authorList>
            <person name="Buettner E."/>
            <person name="Kellner H."/>
        </authorList>
    </citation>
    <scope>NUCLEOTIDE SEQUENCE [LARGE SCALE GENOMIC DNA]</scope>
    <source>
        <strain evidence="2 3">IHI B618</strain>
    </source>
</reference>
<feature type="region of interest" description="Disordered" evidence="1">
    <location>
        <begin position="255"/>
        <end position="284"/>
    </location>
</feature>
<dbReference type="Proteomes" id="UP000290288">
    <property type="component" value="Unassembled WGS sequence"/>
</dbReference>
<feature type="region of interest" description="Disordered" evidence="1">
    <location>
        <begin position="98"/>
        <end position="206"/>
    </location>
</feature>
<dbReference type="AlphaFoldDB" id="A0A4Q2DVD5"/>
<evidence type="ECO:0000256" key="1">
    <source>
        <dbReference type="SAM" id="MobiDB-lite"/>
    </source>
</evidence>
<dbReference type="EMBL" id="SDEE01000050">
    <property type="protein sequence ID" value="RXW23144.1"/>
    <property type="molecule type" value="Genomic_DNA"/>
</dbReference>
<proteinExistence type="predicted"/>
<feature type="region of interest" description="Disordered" evidence="1">
    <location>
        <begin position="307"/>
        <end position="388"/>
    </location>
</feature>
<evidence type="ECO:0000313" key="2">
    <source>
        <dbReference type="EMBL" id="RXW23144.1"/>
    </source>
</evidence>
<protein>
    <submittedName>
        <fullName evidence="2">Uncharacterized protein</fullName>
    </submittedName>
</protein>
<gene>
    <name evidence="2" type="ORF">EST38_g2716</name>
</gene>
<sequence length="388" mass="42076">MRKEAIGKLEDHKKLNTIERIKLAEEHHISSWLFQGYKILVQRKTGITETEAEQIGWRVALKLCGLREHRLQQPHIFSVDGSLHYTFTSGLAKVQEEEAKYDHPGETKDDSAAAGPAAPDKVSSAKSKSPDLEVEAKVEDPAVEVEAKAQDPAVPIAEPKAEDQIEGSETKVEEAVTEVAPPAEPQPEEDVDKGLEPPASKLVEPGEGLTFQFRIAPALNDVRANDTEGIDSPVDDKRLSKRVDKAARKKAKRLAEEKAVATAHETDAESMVPSEEPALVATPNMPATRAAKLNALYLPKTESLIDSSFTPSSAVQPPLPPPPKHNAASPTATRGGRVPLSERLSKPTPSAWPPTPDATDEKWPSSSLPSGKPWGENGGLKRFESLWG</sequence>
<comment type="caution">
    <text evidence="2">The sequence shown here is derived from an EMBL/GenBank/DDBJ whole genome shotgun (WGS) entry which is preliminary data.</text>
</comment>
<feature type="compositionally biased region" description="Basic and acidic residues" evidence="1">
    <location>
        <begin position="98"/>
        <end position="111"/>
    </location>
</feature>